<dbReference type="InterPro" id="IPR036875">
    <property type="entry name" value="Znf_CCHC_sf"/>
</dbReference>
<dbReference type="AlphaFoldDB" id="A0A2Z6R090"/>
<keyword evidence="1" id="KW-0479">Metal-binding</keyword>
<dbReference type="GO" id="GO:0003676">
    <property type="term" value="F:nucleic acid binding"/>
    <property type="evidence" value="ECO:0007669"/>
    <property type="project" value="InterPro"/>
</dbReference>
<dbReference type="SUPFAM" id="SSF57756">
    <property type="entry name" value="Retrovirus zinc finger-like domains"/>
    <property type="match status" value="1"/>
</dbReference>
<gene>
    <name evidence="4" type="ORF">RclHR1_18750001</name>
</gene>
<evidence type="ECO:0000256" key="1">
    <source>
        <dbReference type="PROSITE-ProRule" id="PRU00047"/>
    </source>
</evidence>
<evidence type="ECO:0000256" key="2">
    <source>
        <dbReference type="SAM" id="MobiDB-lite"/>
    </source>
</evidence>
<dbReference type="EMBL" id="BEXD01000974">
    <property type="protein sequence ID" value="GBB91439.1"/>
    <property type="molecule type" value="Genomic_DNA"/>
</dbReference>
<keyword evidence="1" id="KW-0862">Zinc</keyword>
<accession>A0A2Z6R090</accession>
<dbReference type="GO" id="GO:0008270">
    <property type="term" value="F:zinc ion binding"/>
    <property type="evidence" value="ECO:0007669"/>
    <property type="project" value="UniProtKB-KW"/>
</dbReference>
<feature type="region of interest" description="Disordered" evidence="2">
    <location>
        <begin position="500"/>
        <end position="522"/>
    </location>
</feature>
<name>A0A2Z6R090_9GLOM</name>
<evidence type="ECO:0000313" key="5">
    <source>
        <dbReference type="Proteomes" id="UP000247702"/>
    </source>
</evidence>
<evidence type="ECO:0000259" key="3">
    <source>
        <dbReference type="PROSITE" id="PS50158"/>
    </source>
</evidence>
<feature type="domain" description="CCHC-type" evidence="3">
    <location>
        <begin position="550"/>
        <end position="565"/>
    </location>
</feature>
<reference evidence="4 5" key="1">
    <citation type="submission" date="2017-11" db="EMBL/GenBank/DDBJ databases">
        <title>The genome of Rhizophagus clarus HR1 reveals common genetic basis of auxotrophy among arbuscular mycorrhizal fungi.</title>
        <authorList>
            <person name="Kobayashi Y."/>
        </authorList>
    </citation>
    <scope>NUCLEOTIDE SEQUENCE [LARGE SCALE GENOMIC DNA]</scope>
    <source>
        <strain evidence="4 5">HR1</strain>
    </source>
</reference>
<dbReference type="Proteomes" id="UP000247702">
    <property type="component" value="Unassembled WGS sequence"/>
</dbReference>
<dbReference type="InterPro" id="IPR001878">
    <property type="entry name" value="Znf_CCHC"/>
</dbReference>
<dbReference type="PANTHER" id="PTHR47718">
    <property type="entry name" value="OS01G0519700 PROTEIN"/>
    <property type="match status" value="1"/>
</dbReference>
<protein>
    <recommendedName>
        <fullName evidence="3">CCHC-type domain-containing protein</fullName>
    </recommendedName>
</protein>
<dbReference type="InterPro" id="IPR018289">
    <property type="entry name" value="MULE_transposase_dom"/>
</dbReference>
<proteinExistence type="predicted"/>
<dbReference type="Pfam" id="PF10551">
    <property type="entry name" value="MULE"/>
    <property type="match status" value="1"/>
</dbReference>
<comment type="caution">
    <text evidence="4">The sequence shown here is derived from an EMBL/GenBank/DDBJ whole genome shotgun (WGS) entry which is preliminary data.</text>
</comment>
<keyword evidence="5" id="KW-1185">Reference proteome</keyword>
<dbReference type="PROSITE" id="PS50158">
    <property type="entry name" value="ZF_CCHC"/>
    <property type="match status" value="1"/>
</dbReference>
<sequence>MGLSTQYNLLVALFPDKVINKKDLSNAIQQFKKQAKPSKNDACQMLTKLYLKKDEDPRWIIKPSGAAIIEDETEATFSWLLQELKNSCDVTPITLYSDADPALISAVKKNYLETHHFHCIFHIELNLRKKLKGKLHDQFEPFHAKFLAMRNSLCPKKFETGWKKLINKFPACKQYLTKVLYLCKNSWASFAINRNFTAGIQSTQRVEVTNRIVKEKLNRSSCLTDVVGEIQRIFDQQSKKAIISECKNEIPTRGIPSIMDEYFPNLDKILREYLTPQILQKQRDQMAQSLCYDTVLIEDWKPLLGITDDSYQQEIAREDDYDQPQSLFSLLVENIPHNNILQVWKVTRHRGQKSEPQYIVLLNDGSHLSNAQFHISLIPQRWYNNNKYNFEQHEKNILVSFHIGENELGDESEHPLSQLSFQHLMNFRQTSNVVQVQGPKQKYGFGMGYAKKALDLAIRTDKVDEFVDQVKCFIENTKAELSEQQENVISMHIGDPLKVQHKGRQPNRYKSCGEPQRKKSKHIQDITNITNKNCEEVVESQVDEKREKHCKKCGQPGHYAPRCPNIQ</sequence>
<keyword evidence="1" id="KW-0863">Zinc-finger</keyword>
<dbReference type="STRING" id="94130.A0A2Z6R090"/>
<evidence type="ECO:0000313" key="4">
    <source>
        <dbReference type="EMBL" id="GBB91439.1"/>
    </source>
</evidence>
<organism evidence="4 5">
    <name type="scientific">Rhizophagus clarus</name>
    <dbReference type="NCBI Taxonomy" id="94130"/>
    <lineage>
        <taxon>Eukaryota</taxon>
        <taxon>Fungi</taxon>
        <taxon>Fungi incertae sedis</taxon>
        <taxon>Mucoromycota</taxon>
        <taxon>Glomeromycotina</taxon>
        <taxon>Glomeromycetes</taxon>
        <taxon>Glomerales</taxon>
        <taxon>Glomeraceae</taxon>
        <taxon>Rhizophagus</taxon>
    </lineage>
</organism>